<dbReference type="EMBL" id="CP025682">
    <property type="protein sequence ID" value="AUN93974.1"/>
    <property type="molecule type" value="Genomic_DNA"/>
</dbReference>
<feature type="transmembrane region" description="Helical" evidence="4">
    <location>
        <begin position="142"/>
        <end position="163"/>
    </location>
</feature>
<dbReference type="KEGG" id="atw:C0099_02820"/>
<name>A0A2I6S3Y0_9RHOO</name>
<evidence type="ECO:0000256" key="4">
    <source>
        <dbReference type="SAM" id="Phobius"/>
    </source>
</evidence>
<evidence type="ECO:0000256" key="3">
    <source>
        <dbReference type="ARBA" id="ARBA00023136"/>
    </source>
</evidence>
<keyword evidence="1 4" id="KW-0812">Transmembrane</keyword>
<feature type="transmembrane region" description="Helical" evidence="4">
    <location>
        <begin position="106"/>
        <end position="130"/>
    </location>
</feature>
<feature type="transmembrane region" description="Helical" evidence="4">
    <location>
        <begin position="371"/>
        <end position="393"/>
    </location>
</feature>
<dbReference type="SUPFAM" id="SSF103473">
    <property type="entry name" value="MFS general substrate transporter"/>
    <property type="match status" value="1"/>
</dbReference>
<dbReference type="Pfam" id="PF07690">
    <property type="entry name" value="MFS_1"/>
    <property type="match status" value="1"/>
</dbReference>
<evidence type="ECO:0000256" key="2">
    <source>
        <dbReference type="ARBA" id="ARBA00022989"/>
    </source>
</evidence>
<feature type="domain" description="Major facilitator superfamily (MFS) profile" evidence="5">
    <location>
        <begin position="17"/>
        <end position="399"/>
    </location>
</feature>
<evidence type="ECO:0000313" key="7">
    <source>
        <dbReference type="Proteomes" id="UP000242205"/>
    </source>
</evidence>
<evidence type="ECO:0000256" key="1">
    <source>
        <dbReference type="ARBA" id="ARBA00022692"/>
    </source>
</evidence>
<feature type="transmembrane region" description="Helical" evidence="4">
    <location>
        <begin position="12"/>
        <end position="36"/>
    </location>
</feature>
<feature type="transmembrane region" description="Helical" evidence="4">
    <location>
        <begin position="307"/>
        <end position="325"/>
    </location>
</feature>
<feature type="transmembrane region" description="Helical" evidence="4">
    <location>
        <begin position="83"/>
        <end position="100"/>
    </location>
</feature>
<keyword evidence="2 4" id="KW-1133">Transmembrane helix</keyword>
<accession>A0A2I6S3Y0</accession>
<dbReference type="PANTHER" id="PTHR11360">
    <property type="entry name" value="MONOCARBOXYLATE TRANSPORTER"/>
    <property type="match status" value="1"/>
</dbReference>
<proteinExistence type="predicted"/>
<dbReference type="InterPro" id="IPR050327">
    <property type="entry name" value="Proton-linked_MCT"/>
</dbReference>
<dbReference type="PROSITE" id="PS50850">
    <property type="entry name" value="MFS"/>
    <property type="match status" value="1"/>
</dbReference>
<feature type="transmembrane region" description="Helical" evidence="4">
    <location>
        <begin position="346"/>
        <end position="365"/>
    </location>
</feature>
<feature type="transmembrane region" description="Helical" evidence="4">
    <location>
        <begin position="169"/>
        <end position="191"/>
    </location>
</feature>
<feature type="transmembrane region" description="Helical" evidence="4">
    <location>
        <begin position="252"/>
        <end position="270"/>
    </location>
</feature>
<keyword evidence="3 4" id="KW-0472">Membrane</keyword>
<dbReference type="InterPro" id="IPR020846">
    <property type="entry name" value="MFS_dom"/>
</dbReference>
<dbReference type="GO" id="GO:0022857">
    <property type="term" value="F:transmembrane transporter activity"/>
    <property type="evidence" value="ECO:0007669"/>
    <property type="project" value="InterPro"/>
</dbReference>
<feature type="transmembrane region" description="Helical" evidence="4">
    <location>
        <begin position="48"/>
        <end position="71"/>
    </location>
</feature>
<evidence type="ECO:0000313" key="6">
    <source>
        <dbReference type="EMBL" id="AUN93974.1"/>
    </source>
</evidence>
<dbReference type="InterPro" id="IPR036259">
    <property type="entry name" value="MFS_trans_sf"/>
</dbReference>
<gene>
    <name evidence="6" type="ORF">C0099_02820</name>
</gene>
<dbReference type="InterPro" id="IPR011701">
    <property type="entry name" value="MFS"/>
</dbReference>
<dbReference type="Gene3D" id="1.20.1250.20">
    <property type="entry name" value="MFS general substrate transporter like domains"/>
    <property type="match status" value="1"/>
</dbReference>
<evidence type="ECO:0000259" key="5">
    <source>
        <dbReference type="PROSITE" id="PS50850"/>
    </source>
</evidence>
<organism evidence="6 7">
    <name type="scientific">Pseudazoarcus pumilus</name>
    <dbReference type="NCBI Taxonomy" id="2067960"/>
    <lineage>
        <taxon>Bacteria</taxon>
        <taxon>Pseudomonadati</taxon>
        <taxon>Pseudomonadota</taxon>
        <taxon>Betaproteobacteria</taxon>
        <taxon>Rhodocyclales</taxon>
        <taxon>Zoogloeaceae</taxon>
        <taxon>Pseudazoarcus</taxon>
    </lineage>
</organism>
<dbReference type="AlphaFoldDB" id="A0A2I6S3Y0"/>
<keyword evidence="7" id="KW-1185">Reference proteome</keyword>
<dbReference type="OrthoDB" id="5966585at2"/>
<reference evidence="6 7" key="1">
    <citation type="submission" date="2018-01" db="EMBL/GenBank/DDBJ databases">
        <authorList>
            <person name="Fu G.-Y."/>
        </authorList>
    </citation>
    <scope>NUCLEOTIDE SEQUENCE [LARGE SCALE GENOMIC DNA]</scope>
    <source>
        <strain evidence="6 7">SY39</strain>
    </source>
</reference>
<dbReference type="PANTHER" id="PTHR11360:SF308">
    <property type="entry name" value="BLL3089 PROTEIN"/>
    <property type="match status" value="1"/>
</dbReference>
<protein>
    <submittedName>
        <fullName evidence="6">MFS transporter</fullName>
    </submittedName>
</protein>
<feature type="transmembrane region" description="Helical" evidence="4">
    <location>
        <begin position="218"/>
        <end position="240"/>
    </location>
</feature>
<sequence>MTTPPSQDSRAPLWRHVAMLGTTQIIAWGTLTYSIAVLAPSMSAELGMSIGIVFGAFSLGLGFSGLAAPAVGRAIDRIGGGRVMAGGSLLATLSMGLVALSEGPLLFFLGWIVAGLAMAANLYDASFATLSQFAGTRYRQALTALTLLGGLASTVFWPLAWWLEGLGGWRTAFAVFAVLHLVLCLPLHLALPRPRLAASQTTPAKDADESGATQRRRLLWLATAFTLAAFVVSGMAAHVVGALRASGLSDGAAVAAASLIGPMQVLGRVIEFAFARNLPAVRVGLASLVTMLLAMTLLLIAGLVPMLAFACAVTYGLANGVLSIARGTVPAELFGREAYGALMGRLAQPAFFAKAAAPLAVALLIGAGESYVRMAALFVVLMGAAIAAYVLAVRKTRQT</sequence>
<dbReference type="Proteomes" id="UP000242205">
    <property type="component" value="Chromosome"/>
</dbReference>
<feature type="transmembrane region" description="Helical" evidence="4">
    <location>
        <begin position="282"/>
        <end position="301"/>
    </location>
</feature>